<dbReference type="InterPro" id="IPR045087">
    <property type="entry name" value="Cu-oxidase_fam"/>
</dbReference>
<dbReference type="GO" id="GO:0051301">
    <property type="term" value="P:cell division"/>
    <property type="evidence" value="ECO:0007669"/>
    <property type="project" value="UniProtKB-KW"/>
</dbReference>
<dbReference type="InterPro" id="IPR008972">
    <property type="entry name" value="Cupredoxin"/>
</dbReference>
<protein>
    <submittedName>
        <fullName evidence="2">Cell division protein SufI</fullName>
    </submittedName>
</protein>
<feature type="domain" description="Plastocyanin-like" evidence="1">
    <location>
        <begin position="55"/>
        <end position="169"/>
    </location>
</feature>
<dbReference type="Pfam" id="PF07732">
    <property type="entry name" value="Cu-oxidase_3"/>
    <property type="match status" value="1"/>
</dbReference>
<dbReference type="PANTHER" id="PTHR48267">
    <property type="entry name" value="CUPREDOXIN SUPERFAMILY PROTEIN"/>
    <property type="match status" value="1"/>
</dbReference>
<sequence length="472" mass="52284">MSIEVTRRTFLKASLIGTGAALFPGKLLAQKPEQTKLPIPPLVESKRGQPIFLTMQEVNRSFIDNLKTTVWGFNGLFLGPTVRVKNGDNTKIIYSNRLKEAVAINIQGLHIPSNLMGGSQHMIESNATWSPIIPIRQYYSVCAYQAVTPNLNGMHIYNGLTGLWYVEDEYSKDFDLPNEYGVDDIPLIIQDMRFNSNGNIVFDAEQENGFLGDRLIVNGVISPVLDVPKKLIRLRLYNASNSRRYQVKLSTGETFYVIGSEQGLLPSPIIVPTFSLAPGERREMIIDMSNQSTVSIVVGQDLGIWARTKRIFESSNDLISSTVLTLNSIGEKSLVPSVLPSTLVAQPVVQGQIIKVRELLLNNDPPGINHNKFDPMRVDMYAKVGTWERWILTAILPQSFTLQGAVFLVSSVNGAPPLPEDRGLCDTVWVDGTIELFVFFTHVSTPQIPFLVGSRNLTLRDSGALAQLVVDA</sequence>
<dbReference type="EMBL" id="FOHV01000001">
    <property type="protein sequence ID" value="SES65513.1"/>
    <property type="molecule type" value="Genomic_DNA"/>
</dbReference>
<accession>A0A1H9Y9A5</accession>
<dbReference type="InterPro" id="IPR011707">
    <property type="entry name" value="Cu-oxidase-like_N"/>
</dbReference>
<keyword evidence="2" id="KW-0131">Cell cycle</keyword>
<keyword evidence="2" id="KW-0132">Cell division</keyword>
<dbReference type="PROSITE" id="PS51318">
    <property type="entry name" value="TAT"/>
    <property type="match status" value="1"/>
</dbReference>
<dbReference type="InterPro" id="IPR006311">
    <property type="entry name" value="TAT_signal"/>
</dbReference>
<evidence type="ECO:0000313" key="2">
    <source>
        <dbReference type="EMBL" id="SES65513.1"/>
    </source>
</evidence>
<gene>
    <name evidence="2" type="ORF">SAMN02583745_00133</name>
</gene>
<dbReference type="STRING" id="1123402.SAMN02583745_00133"/>
<dbReference type="Gene3D" id="2.60.40.420">
    <property type="entry name" value="Cupredoxins - blue copper proteins"/>
    <property type="match status" value="3"/>
</dbReference>
<name>A0A1H9Y9A5_9GAMM</name>
<dbReference type="AlphaFoldDB" id="A0A1H9Y9A5"/>
<evidence type="ECO:0000259" key="1">
    <source>
        <dbReference type="Pfam" id="PF07732"/>
    </source>
</evidence>
<dbReference type="GO" id="GO:0005507">
    <property type="term" value="F:copper ion binding"/>
    <property type="evidence" value="ECO:0007669"/>
    <property type="project" value="InterPro"/>
</dbReference>
<dbReference type="Proteomes" id="UP000242642">
    <property type="component" value="Unassembled WGS sequence"/>
</dbReference>
<dbReference type="PANTHER" id="PTHR48267:SF1">
    <property type="entry name" value="BILIRUBIN OXIDASE"/>
    <property type="match status" value="1"/>
</dbReference>
<dbReference type="SUPFAM" id="SSF49503">
    <property type="entry name" value="Cupredoxins"/>
    <property type="match status" value="3"/>
</dbReference>
<proteinExistence type="predicted"/>
<reference evidence="3" key="1">
    <citation type="submission" date="2016-10" db="EMBL/GenBank/DDBJ databases">
        <authorList>
            <person name="Varghese N."/>
            <person name="Submissions S."/>
        </authorList>
    </citation>
    <scope>NUCLEOTIDE SEQUENCE [LARGE SCALE GENOMIC DNA]</scope>
    <source>
        <strain evidence="3">DSM 18579</strain>
    </source>
</reference>
<evidence type="ECO:0000313" key="3">
    <source>
        <dbReference type="Proteomes" id="UP000242642"/>
    </source>
</evidence>
<keyword evidence="3" id="KW-1185">Reference proteome</keyword>
<organism evidence="2 3">
    <name type="scientific">Thorsellia anophelis DSM 18579</name>
    <dbReference type="NCBI Taxonomy" id="1123402"/>
    <lineage>
        <taxon>Bacteria</taxon>
        <taxon>Pseudomonadati</taxon>
        <taxon>Pseudomonadota</taxon>
        <taxon>Gammaproteobacteria</taxon>
        <taxon>Enterobacterales</taxon>
        <taxon>Thorselliaceae</taxon>
        <taxon>Thorsellia</taxon>
    </lineage>
</organism>